<gene>
    <name evidence="2" type="primary">RvY_11809-1</name>
    <name evidence="2" type="synonym">RvY_11809.1</name>
    <name evidence="2" type="ORF">RvY_11809</name>
</gene>
<proteinExistence type="predicted"/>
<dbReference type="PANTHER" id="PTHR46060">
    <property type="entry name" value="MARINER MOS1 TRANSPOSASE-LIKE PROTEIN"/>
    <property type="match status" value="1"/>
</dbReference>
<evidence type="ECO:0000313" key="3">
    <source>
        <dbReference type="Proteomes" id="UP000186922"/>
    </source>
</evidence>
<dbReference type="GO" id="GO:0003676">
    <property type="term" value="F:nucleic acid binding"/>
    <property type="evidence" value="ECO:0007669"/>
    <property type="project" value="InterPro"/>
</dbReference>
<organism evidence="2 3">
    <name type="scientific">Ramazzottius varieornatus</name>
    <name type="common">Water bear</name>
    <name type="synonym">Tardigrade</name>
    <dbReference type="NCBI Taxonomy" id="947166"/>
    <lineage>
        <taxon>Eukaryota</taxon>
        <taxon>Metazoa</taxon>
        <taxon>Ecdysozoa</taxon>
        <taxon>Tardigrada</taxon>
        <taxon>Eutardigrada</taxon>
        <taxon>Parachela</taxon>
        <taxon>Hypsibioidea</taxon>
        <taxon>Ramazzottiidae</taxon>
        <taxon>Ramazzottius</taxon>
    </lineage>
</organism>
<dbReference type="AlphaFoldDB" id="A0A1D1VQ13"/>
<dbReference type="InterPro" id="IPR036397">
    <property type="entry name" value="RNaseH_sf"/>
</dbReference>
<dbReference type="STRING" id="947166.A0A1D1VQ13"/>
<dbReference type="EMBL" id="BDGG01000006">
    <property type="protein sequence ID" value="GAV01034.1"/>
    <property type="molecule type" value="Genomic_DNA"/>
</dbReference>
<dbReference type="Gene3D" id="3.30.420.10">
    <property type="entry name" value="Ribonuclease H-like superfamily/Ribonuclease H"/>
    <property type="match status" value="1"/>
</dbReference>
<feature type="compositionally biased region" description="Basic and acidic residues" evidence="1">
    <location>
        <begin position="48"/>
        <end position="62"/>
    </location>
</feature>
<keyword evidence="3" id="KW-1185">Reference proteome</keyword>
<comment type="caution">
    <text evidence="2">The sequence shown here is derived from an EMBL/GenBank/DDBJ whole genome shotgun (WGS) entry which is preliminary data.</text>
</comment>
<dbReference type="InterPro" id="IPR052709">
    <property type="entry name" value="Transposase-MT_Hybrid"/>
</dbReference>
<evidence type="ECO:0000256" key="1">
    <source>
        <dbReference type="SAM" id="MobiDB-lite"/>
    </source>
</evidence>
<accession>A0A1D1VQ13</accession>
<sequence>MSKVLGDESSSKSTAEYWYRTLHRKIFDLEDALGLLLRRAPTKDYFDTQADERRSSHHRQEYSAETQKLDISVGTAEHKLHGHLNLQEIGAPWVPHGLTENQRQQKVRRCEQMLHILKRDVVTSDESCIYYYDPKRKEYNKEWVEKDKLQVNVIREHGSNSGIFCSCSKPVEAIRINLYFAD</sequence>
<evidence type="ECO:0000313" key="2">
    <source>
        <dbReference type="EMBL" id="GAV01034.1"/>
    </source>
</evidence>
<dbReference type="OrthoDB" id="10017160at2759"/>
<name>A0A1D1VQ13_RAMVA</name>
<dbReference type="Proteomes" id="UP000186922">
    <property type="component" value="Unassembled WGS sequence"/>
</dbReference>
<dbReference type="PANTHER" id="PTHR46060:SF1">
    <property type="entry name" value="MARINER MOS1 TRANSPOSASE-LIKE PROTEIN"/>
    <property type="match status" value="1"/>
</dbReference>
<feature type="region of interest" description="Disordered" evidence="1">
    <location>
        <begin position="48"/>
        <end position="67"/>
    </location>
</feature>
<protein>
    <submittedName>
        <fullName evidence="2">Uncharacterized protein</fullName>
    </submittedName>
</protein>
<reference evidence="2 3" key="1">
    <citation type="journal article" date="2016" name="Nat. Commun.">
        <title>Extremotolerant tardigrade genome and improved radiotolerance of human cultured cells by tardigrade-unique protein.</title>
        <authorList>
            <person name="Hashimoto T."/>
            <person name="Horikawa D.D."/>
            <person name="Saito Y."/>
            <person name="Kuwahara H."/>
            <person name="Kozuka-Hata H."/>
            <person name="Shin-I T."/>
            <person name="Minakuchi Y."/>
            <person name="Ohishi K."/>
            <person name="Motoyama A."/>
            <person name="Aizu T."/>
            <person name="Enomoto A."/>
            <person name="Kondo K."/>
            <person name="Tanaka S."/>
            <person name="Hara Y."/>
            <person name="Koshikawa S."/>
            <person name="Sagara H."/>
            <person name="Miura T."/>
            <person name="Yokobori S."/>
            <person name="Miyagawa K."/>
            <person name="Suzuki Y."/>
            <person name="Kubo T."/>
            <person name="Oyama M."/>
            <person name="Kohara Y."/>
            <person name="Fujiyama A."/>
            <person name="Arakawa K."/>
            <person name="Katayama T."/>
            <person name="Toyoda A."/>
            <person name="Kunieda T."/>
        </authorList>
    </citation>
    <scope>NUCLEOTIDE SEQUENCE [LARGE SCALE GENOMIC DNA]</scope>
    <source>
        <strain evidence="2 3">YOKOZUNA-1</strain>
    </source>
</reference>